<dbReference type="RefSeq" id="XP_020549550.1">
    <property type="nucleotide sequence ID" value="XM_020693891.1"/>
</dbReference>
<feature type="domain" description="Reverse transcriptase zinc-binding" evidence="1">
    <location>
        <begin position="273"/>
        <end position="343"/>
    </location>
</feature>
<dbReference type="PANTHER" id="PTHR33116:SF86">
    <property type="entry name" value="REVERSE TRANSCRIPTASE DOMAIN-CONTAINING PROTEIN"/>
    <property type="match status" value="1"/>
</dbReference>
<dbReference type="KEGG" id="sind:105161808"/>
<sequence>MAFTWNTFNETQAELARILGVRVVAKHEKYLGLPTLVGRSKREVFQSIKDKVWARLQRWRYKNLSQASKLVLLKSVVQTLPRFVMNCFLVPTIICCEFEGMMADFLWHNKEARRVHWISWDKLRVRKEEGGLGLWKLGAFNQAMLAKQLWRIISNPNALLCRILKDKYFPHTDVDPSSMDVPGNHCFESLHEDATVDRLLDATGEWNEILICEVFGSEDAGVILGIARSEGSPNQLWLHFEKNEIYSVRRAYRLIWDEVVPNLQISRTGLKTYKSEGWDFIWYVITPPKVRLFAWRVCRNALPTTSNLASGRLIIDGICPWCGDEGEDLLHILLRCHFVRLIWIMSCLCWTSISFRRADFVECFDDRDFITLYL</sequence>
<organism evidence="2 3">
    <name type="scientific">Sesamum indicum</name>
    <name type="common">Oriental sesame</name>
    <name type="synonym">Sesamum orientale</name>
    <dbReference type="NCBI Taxonomy" id="4182"/>
    <lineage>
        <taxon>Eukaryota</taxon>
        <taxon>Viridiplantae</taxon>
        <taxon>Streptophyta</taxon>
        <taxon>Embryophyta</taxon>
        <taxon>Tracheophyta</taxon>
        <taxon>Spermatophyta</taxon>
        <taxon>Magnoliopsida</taxon>
        <taxon>eudicotyledons</taxon>
        <taxon>Gunneridae</taxon>
        <taxon>Pentapetalae</taxon>
        <taxon>asterids</taxon>
        <taxon>lamiids</taxon>
        <taxon>Lamiales</taxon>
        <taxon>Pedaliaceae</taxon>
        <taxon>Sesamum</taxon>
    </lineage>
</organism>
<dbReference type="OrthoDB" id="913431at2759"/>
<dbReference type="Proteomes" id="UP000504604">
    <property type="component" value="Linkage group LG5"/>
</dbReference>
<dbReference type="GeneID" id="105161808"/>
<gene>
    <name evidence="3" type="primary">LOC105161808</name>
</gene>
<name>A0A8M8UZR4_SESIN</name>
<evidence type="ECO:0000313" key="2">
    <source>
        <dbReference type="Proteomes" id="UP000504604"/>
    </source>
</evidence>
<keyword evidence="2" id="KW-1185">Reference proteome</keyword>
<dbReference type="Pfam" id="PF13966">
    <property type="entry name" value="zf-RVT"/>
    <property type="match status" value="1"/>
</dbReference>
<dbReference type="AlphaFoldDB" id="A0A8M8UZR4"/>
<evidence type="ECO:0000259" key="1">
    <source>
        <dbReference type="Pfam" id="PF13966"/>
    </source>
</evidence>
<reference evidence="3" key="1">
    <citation type="submission" date="2025-08" db="UniProtKB">
        <authorList>
            <consortium name="RefSeq"/>
        </authorList>
    </citation>
    <scope>IDENTIFICATION</scope>
</reference>
<dbReference type="PANTHER" id="PTHR33116">
    <property type="entry name" value="REVERSE TRANSCRIPTASE ZINC-BINDING DOMAIN-CONTAINING PROTEIN-RELATED-RELATED"/>
    <property type="match status" value="1"/>
</dbReference>
<proteinExistence type="predicted"/>
<protein>
    <submittedName>
        <fullName evidence="3">Uncharacterized protein LOC105161808</fullName>
    </submittedName>
</protein>
<dbReference type="InterPro" id="IPR026960">
    <property type="entry name" value="RVT-Znf"/>
</dbReference>
<accession>A0A8M8UZR4</accession>
<evidence type="ECO:0000313" key="3">
    <source>
        <dbReference type="RefSeq" id="XP_020549550.1"/>
    </source>
</evidence>